<dbReference type="SUPFAM" id="SSF57667">
    <property type="entry name" value="beta-beta-alpha zinc fingers"/>
    <property type="match status" value="3"/>
</dbReference>
<feature type="region of interest" description="Disordered" evidence="10">
    <location>
        <begin position="61"/>
        <end position="87"/>
    </location>
</feature>
<protein>
    <recommendedName>
        <fullName evidence="11">C2H2-type domain-containing protein</fullName>
    </recommendedName>
</protein>
<dbReference type="FunFam" id="3.30.160.60:FF:000208">
    <property type="entry name" value="zinc finger protein Gfi-1b"/>
    <property type="match status" value="1"/>
</dbReference>
<dbReference type="SMART" id="SM00355">
    <property type="entry name" value="ZnF_C2H2"/>
    <property type="match status" value="6"/>
</dbReference>
<evidence type="ECO:0000256" key="2">
    <source>
        <dbReference type="ARBA" id="ARBA00006991"/>
    </source>
</evidence>
<keyword evidence="6" id="KW-0862">Zinc</keyword>
<dbReference type="GO" id="GO:0000977">
    <property type="term" value="F:RNA polymerase II transcription regulatory region sequence-specific DNA binding"/>
    <property type="evidence" value="ECO:0007669"/>
    <property type="project" value="TreeGrafter"/>
</dbReference>
<dbReference type="GO" id="GO:0005634">
    <property type="term" value="C:nucleus"/>
    <property type="evidence" value="ECO:0007669"/>
    <property type="project" value="UniProtKB-SubCell"/>
</dbReference>
<organism evidence="12 13">
    <name type="scientific">Biomphalaria glabrata</name>
    <name type="common">Bloodfluke planorb</name>
    <name type="synonym">Freshwater snail</name>
    <dbReference type="NCBI Taxonomy" id="6526"/>
    <lineage>
        <taxon>Eukaryota</taxon>
        <taxon>Metazoa</taxon>
        <taxon>Spiralia</taxon>
        <taxon>Lophotrochozoa</taxon>
        <taxon>Mollusca</taxon>
        <taxon>Gastropoda</taxon>
        <taxon>Heterobranchia</taxon>
        <taxon>Euthyneura</taxon>
        <taxon>Panpulmonata</taxon>
        <taxon>Hygrophila</taxon>
        <taxon>Lymnaeoidea</taxon>
        <taxon>Planorbidae</taxon>
        <taxon>Biomphalaria</taxon>
    </lineage>
</organism>
<feature type="domain" description="C2H2-type" evidence="11">
    <location>
        <begin position="270"/>
        <end position="298"/>
    </location>
</feature>
<keyword evidence="7" id="KW-0238">DNA-binding</keyword>
<keyword evidence="5 9" id="KW-0863">Zinc-finger</keyword>
<dbReference type="FunFam" id="3.30.160.60:FF:000148">
    <property type="entry name" value="zinc finger protein Gfi-1"/>
    <property type="match status" value="1"/>
</dbReference>
<gene>
    <name evidence="12" type="primary">106059731</name>
</gene>
<dbReference type="FunFam" id="3.30.160.60:FF:000245">
    <property type="entry name" value="zinc finger protein Gfi-1"/>
    <property type="match status" value="1"/>
</dbReference>
<evidence type="ECO:0000256" key="6">
    <source>
        <dbReference type="ARBA" id="ARBA00022833"/>
    </source>
</evidence>
<evidence type="ECO:0000256" key="7">
    <source>
        <dbReference type="ARBA" id="ARBA00023125"/>
    </source>
</evidence>
<keyword evidence="4" id="KW-0677">Repeat</keyword>
<dbReference type="KEGG" id="bgt:106059731"/>
<feature type="domain" description="C2H2-type" evidence="11">
    <location>
        <begin position="355"/>
        <end position="382"/>
    </location>
</feature>
<feature type="region of interest" description="Disordered" evidence="10">
    <location>
        <begin position="563"/>
        <end position="665"/>
    </location>
</feature>
<dbReference type="InterPro" id="IPR013087">
    <property type="entry name" value="Znf_C2H2_type"/>
</dbReference>
<comment type="subcellular location">
    <subcellularLocation>
        <location evidence="1">Nucleus</location>
    </subcellularLocation>
</comment>
<evidence type="ECO:0000313" key="13">
    <source>
        <dbReference type="Proteomes" id="UP000076420"/>
    </source>
</evidence>
<dbReference type="FunFam" id="3.30.160.60:FF:000690">
    <property type="entry name" value="Zinc finger protein 354C"/>
    <property type="match status" value="1"/>
</dbReference>
<feature type="compositionally biased region" description="Polar residues" evidence="10">
    <location>
        <begin position="571"/>
        <end position="581"/>
    </location>
</feature>
<keyword evidence="3" id="KW-0479">Metal-binding</keyword>
<evidence type="ECO:0000256" key="3">
    <source>
        <dbReference type="ARBA" id="ARBA00022723"/>
    </source>
</evidence>
<feature type="domain" description="C2H2-type" evidence="11">
    <location>
        <begin position="383"/>
        <end position="410"/>
    </location>
</feature>
<comment type="similarity">
    <text evidence="2">Belongs to the krueppel C2H2-type zinc-finger protein family.</text>
</comment>
<dbReference type="GO" id="GO:0008270">
    <property type="term" value="F:zinc ion binding"/>
    <property type="evidence" value="ECO:0007669"/>
    <property type="project" value="UniProtKB-KW"/>
</dbReference>
<dbReference type="PROSITE" id="PS50157">
    <property type="entry name" value="ZINC_FINGER_C2H2_2"/>
    <property type="match status" value="6"/>
</dbReference>
<dbReference type="VEuPathDB" id="VectorBase:BGLAX_048522"/>
<keyword evidence="8" id="KW-0539">Nucleus</keyword>
<dbReference type="OrthoDB" id="6155966at2759"/>
<feature type="compositionally biased region" description="Acidic residues" evidence="10">
    <location>
        <begin position="614"/>
        <end position="646"/>
    </location>
</feature>
<dbReference type="PANTHER" id="PTHR14196">
    <property type="entry name" value="ODD-SKIPPED - RELATED"/>
    <property type="match status" value="1"/>
</dbReference>
<dbReference type="PANTHER" id="PTHR14196:SF12">
    <property type="entry name" value="ZINC FINGER PROTEIN 208-LIKE"/>
    <property type="match status" value="1"/>
</dbReference>
<evidence type="ECO:0000256" key="1">
    <source>
        <dbReference type="ARBA" id="ARBA00004123"/>
    </source>
</evidence>
<accession>A0A2C9K808</accession>
<dbReference type="Gene3D" id="3.30.160.60">
    <property type="entry name" value="Classic Zinc Finger"/>
    <property type="match status" value="5"/>
</dbReference>
<evidence type="ECO:0000259" key="11">
    <source>
        <dbReference type="PROSITE" id="PS50157"/>
    </source>
</evidence>
<dbReference type="InterPro" id="IPR036236">
    <property type="entry name" value="Znf_C2H2_sf"/>
</dbReference>
<proteinExistence type="inferred from homology"/>
<dbReference type="VEuPathDB" id="VectorBase:BGLB016415"/>
<feature type="domain" description="C2H2-type" evidence="11">
    <location>
        <begin position="327"/>
        <end position="354"/>
    </location>
</feature>
<dbReference type="InterPro" id="IPR050717">
    <property type="entry name" value="C2H2-ZF_Transcription_Reg"/>
</dbReference>
<feature type="compositionally biased region" description="Basic and acidic residues" evidence="10">
    <location>
        <begin position="61"/>
        <end position="79"/>
    </location>
</feature>
<dbReference type="PROSITE" id="PS00028">
    <property type="entry name" value="ZINC_FINGER_C2H2_1"/>
    <property type="match status" value="6"/>
</dbReference>
<dbReference type="FunFam" id="3.30.160.60:FF:001954">
    <property type="entry name" value="Zinc finger protein 787"/>
    <property type="match status" value="1"/>
</dbReference>
<name>A0A2C9K808_BIOGL</name>
<evidence type="ECO:0000256" key="10">
    <source>
        <dbReference type="SAM" id="MobiDB-lite"/>
    </source>
</evidence>
<sequence>MERGLTLSHHIPLNQIGQRGVSSLVAMETVSKQTNHLSPDKPIESKTSFCAFRPWLTEPHRHDAAKKGRTRDDNQKPKSPDLSTRFSKSTDFPLTSLWSPDLRGCQAWTKPLDTQPSCIPHFFTAYFRHLNPDLGAYGIHRGWTGLNYPPSLQPLEKVGKGILSPWVSNTSSNVSTGLMLRSPRPILEAESELHKHPLHIHKHHIRRPQGMGINTTPLSRNHHPSLNSPSTATGMLHPSLDPPIGPALPVLNSAHSCAPGHAHFEQKGNFECVKCCKQFSTPHGLEVHVRRTHSGRRPYACDICNKTFGHAVSLTQHRSVHTQERSFQCQQCGKSFKRSSTLSTHLLIHSDTRPYPCPYCGKRFHQKSDMKKHTYIHTGEKPYKCSHCSKAFSQSSNLITHCRKHTGFKPFTCDRCGRAFQRKVDLRRHVETQHVEADAKAGLSHLSLLMSQDKLPEGVETKVSDKRYLSERDPKTMGHRVVDLLSASKRNVDDIPKDDAGVGFTSPVGHNPWLEPNSISPDSGVDLVSASPRSCHTSYEWAEESLLATDTHNKSQLRIYAESRPDYRGSSPPSEINNNDDQGYKTPLRYMPNPGVPAARSRMKASVWRPDNDLLNDDETSDEDMNEDDIQGEDDDNEYSSEEANFDLDSSAPSPVIDVVSANDE</sequence>
<feature type="domain" description="C2H2-type" evidence="11">
    <location>
        <begin position="411"/>
        <end position="439"/>
    </location>
</feature>
<evidence type="ECO:0000256" key="4">
    <source>
        <dbReference type="ARBA" id="ARBA00022737"/>
    </source>
</evidence>
<evidence type="ECO:0000256" key="5">
    <source>
        <dbReference type="ARBA" id="ARBA00022771"/>
    </source>
</evidence>
<dbReference type="AlphaFoldDB" id="A0A2C9K808"/>
<evidence type="ECO:0000256" key="9">
    <source>
        <dbReference type="PROSITE-ProRule" id="PRU00042"/>
    </source>
</evidence>
<dbReference type="EnsemblMetazoa" id="BGLB016415-RC">
    <property type="protein sequence ID" value="BGLB016415-PC"/>
    <property type="gene ID" value="BGLB016415"/>
</dbReference>
<feature type="domain" description="C2H2-type" evidence="11">
    <location>
        <begin position="299"/>
        <end position="326"/>
    </location>
</feature>
<dbReference type="Pfam" id="PF00096">
    <property type="entry name" value="zf-C2H2"/>
    <property type="match status" value="5"/>
</dbReference>
<dbReference type="Proteomes" id="UP000076420">
    <property type="component" value="Unassembled WGS sequence"/>
</dbReference>
<dbReference type="STRING" id="6526.A0A2C9K808"/>
<dbReference type="GO" id="GO:0000981">
    <property type="term" value="F:DNA-binding transcription factor activity, RNA polymerase II-specific"/>
    <property type="evidence" value="ECO:0007669"/>
    <property type="project" value="TreeGrafter"/>
</dbReference>
<evidence type="ECO:0000313" key="12">
    <source>
        <dbReference type="EnsemblMetazoa" id="BGLB016415-PC"/>
    </source>
</evidence>
<reference evidence="12" key="1">
    <citation type="submission" date="2020-05" db="UniProtKB">
        <authorList>
            <consortium name="EnsemblMetazoa"/>
        </authorList>
    </citation>
    <scope>IDENTIFICATION</scope>
    <source>
        <strain evidence="12">BB02</strain>
    </source>
</reference>
<evidence type="ECO:0000256" key="8">
    <source>
        <dbReference type="ARBA" id="ARBA00023242"/>
    </source>
</evidence>